<dbReference type="SMART" id="SM00530">
    <property type="entry name" value="HTH_XRE"/>
    <property type="match status" value="1"/>
</dbReference>
<reference evidence="4" key="1">
    <citation type="journal article" date="2011" name="BMC Genomics">
        <title>Complete genome sequence of the filamentous anoxygenic phototrophic bacterium Chloroflexus aurantiacus.</title>
        <authorList>
            <person name="Tang K.H."/>
            <person name="Barry K."/>
            <person name="Chertkov O."/>
            <person name="Dalin E."/>
            <person name="Han C.S."/>
            <person name="Hauser L.J."/>
            <person name="Honchak B.M."/>
            <person name="Karbach L.E."/>
            <person name="Land M.L."/>
            <person name="Lapidus A."/>
            <person name="Larimer F.W."/>
            <person name="Mikhailova N."/>
            <person name="Pitluck S."/>
            <person name="Pierson B.K."/>
            <person name="Blankenship R.E."/>
        </authorList>
    </citation>
    <scope>NUCLEOTIDE SEQUENCE [LARGE SCALE GENOMIC DNA]</scope>
    <source>
        <strain evidence="4">ATCC 29366 / DSM 635 / J-10-fl</strain>
    </source>
</reference>
<dbReference type="PROSITE" id="PS50943">
    <property type="entry name" value="HTH_CROC1"/>
    <property type="match status" value="1"/>
</dbReference>
<dbReference type="InterPro" id="IPR001387">
    <property type="entry name" value="Cro/C1-type_HTH"/>
</dbReference>
<dbReference type="EnsemblBacteria" id="ABY35365">
    <property type="protein sequence ID" value="ABY35365"/>
    <property type="gene ID" value="Caur_2153"/>
</dbReference>
<protein>
    <submittedName>
        <fullName evidence="3">Cupin 2 conserved barrel domain protein</fullName>
    </submittedName>
</protein>
<keyword evidence="4" id="KW-1185">Reference proteome</keyword>
<dbReference type="GO" id="GO:0003677">
    <property type="term" value="F:DNA binding"/>
    <property type="evidence" value="ECO:0007669"/>
    <property type="project" value="UniProtKB-KW"/>
</dbReference>
<dbReference type="CDD" id="cd02209">
    <property type="entry name" value="cupin_XRE_C"/>
    <property type="match status" value="1"/>
</dbReference>
<dbReference type="RefSeq" id="WP_012258019.1">
    <property type="nucleotide sequence ID" value="NC_010175.1"/>
</dbReference>
<dbReference type="KEGG" id="cau:Caur_2153"/>
<evidence type="ECO:0000313" key="4">
    <source>
        <dbReference type="Proteomes" id="UP000002008"/>
    </source>
</evidence>
<keyword evidence="1" id="KW-0238">DNA-binding</keyword>
<dbReference type="PANTHER" id="PTHR46797">
    <property type="entry name" value="HTH-TYPE TRANSCRIPTIONAL REGULATOR"/>
    <property type="match status" value="1"/>
</dbReference>
<dbReference type="Proteomes" id="UP000002008">
    <property type="component" value="Chromosome"/>
</dbReference>
<dbReference type="PANTHER" id="PTHR46797:SF2">
    <property type="entry name" value="TRANSCRIPTIONAL REGULATOR"/>
    <property type="match status" value="1"/>
</dbReference>
<dbReference type="HOGENOM" id="CLU_085376_1_2_0"/>
<dbReference type="eggNOG" id="COG1396">
    <property type="taxonomic scope" value="Bacteria"/>
</dbReference>
<accession>A9WF50</accession>
<dbReference type="InParanoid" id="A9WF50"/>
<dbReference type="InterPro" id="IPR010982">
    <property type="entry name" value="Lambda_DNA-bd_dom_sf"/>
</dbReference>
<dbReference type="InterPro" id="IPR050807">
    <property type="entry name" value="TransReg_Diox_bact_type"/>
</dbReference>
<sequence>MVDPVSSPHLVGEIGNVDVGTRIRTLREQRRLSIRALAEASGLAVNTLSLIENGRTSPSVSTLQRLAVALQVPVSTFFTPDVPQQRIVFTPAGQAIASLFPHGAMADLAPGMINRTLEPLLVTLEPGAGSGPEAIVHTGQEFVFGLNGQIQYTVADQMFIINPGDSLLFEAALPHRWHNPGHTPAQVLLVLCPLELPRSVIARHSPYQGRS</sequence>
<dbReference type="Pfam" id="PF07883">
    <property type="entry name" value="Cupin_2"/>
    <property type="match status" value="1"/>
</dbReference>
<gene>
    <name evidence="3" type="ordered locus">Caur_2153</name>
</gene>
<evidence type="ECO:0000256" key="1">
    <source>
        <dbReference type="ARBA" id="ARBA00023125"/>
    </source>
</evidence>
<dbReference type="PATRIC" id="fig|324602.8.peg.2440"/>
<evidence type="ECO:0000313" key="3">
    <source>
        <dbReference type="EMBL" id="ABY35365.1"/>
    </source>
</evidence>
<name>A9WF50_CHLAA</name>
<dbReference type="AlphaFoldDB" id="A9WF50"/>
<dbReference type="GO" id="GO:0006355">
    <property type="term" value="P:regulation of DNA-templated transcription"/>
    <property type="evidence" value="ECO:0000318"/>
    <property type="project" value="GO_Central"/>
</dbReference>
<dbReference type="EMBL" id="CP000909">
    <property type="protein sequence ID" value="ABY35365.1"/>
    <property type="molecule type" value="Genomic_DNA"/>
</dbReference>
<dbReference type="SUPFAM" id="SSF51182">
    <property type="entry name" value="RmlC-like cupins"/>
    <property type="match status" value="1"/>
</dbReference>
<dbReference type="InterPro" id="IPR011051">
    <property type="entry name" value="RmlC_Cupin_sf"/>
</dbReference>
<dbReference type="CDD" id="cd00093">
    <property type="entry name" value="HTH_XRE"/>
    <property type="match status" value="1"/>
</dbReference>
<dbReference type="InterPro" id="IPR013096">
    <property type="entry name" value="Cupin_2"/>
</dbReference>
<dbReference type="eggNOG" id="COG0662">
    <property type="taxonomic scope" value="Bacteria"/>
</dbReference>
<dbReference type="Gene3D" id="1.10.260.40">
    <property type="entry name" value="lambda repressor-like DNA-binding domains"/>
    <property type="match status" value="1"/>
</dbReference>
<dbReference type="Gene3D" id="2.60.120.10">
    <property type="entry name" value="Jelly Rolls"/>
    <property type="match status" value="1"/>
</dbReference>
<dbReference type="GO" id="GO:0003700">
    <property type="term" value="F:DNA-binding transcription factor activity"/>
    <property type="evidence" value="ECO:0000318"/>
    <property type="project" value="GO_Central"/>
</dbReference>
<organism evidence="3 4">
    <name type="scientific">Chloroflexus aurantiacus (strain ATCC 29366 / DSM 635 / J-10-fl)</name>
    <dbReference type="NCBI Taxonomy" id="324602"/>
    <lineage>
        <taxon>Bacteria</taxon>
        <taxon>Bacillati</taxon>
        <taxon>Chloroflexota</taxon>
        <taxon>Chloroflexia</taxon>
        <taxon>Chloroflexales</taxon>
        <taxon>Chloroflexineae</taxon>
        <taxon>Chloroflexaceae</taxon>
        <taxon>Chloroflexus</taxon>
    </lineage>
</organism>
<dbReference type="STRING" id="324602.Caur_2153"/>
<dbReference type="InterPro" id="IPR014710">
    <property type="entry name" value="RmlC-like_jellyroll"/>
</dbReference>
<evidence type="ECO:0000259" key="2">
    <source>
        <dbReference type="PROSITE" id="PS50943"/>
    </source>
</evidence>
<proteinExistence type="predicted"/>
<dbReference type="Pfam" id="PF01381">
    <property type="entry name" value="HTH_3"/>
    <property type="match status" value="1"/>
</dbReference>
<dbReference type="SUPFAM" id="SSF47413">
    <property type="entry name" value="lambda repressor-like DNA-binding domains"/>
    <property type="match status" value="1"/>
</dbReference>
<feature type="domain" description="HTH cro/C1-type" evidence="2">
    <location>
        <begin position="23"/>
        <end position="77"/>
    </location>
</feature>